<comment type="subcellular location">
    <subcellularLocation>
        <location evidence="8">Cytoplasm</location>
    </subcellularLocation>
</comment>
<dbReference type="InterPro" id="IPR006074">
    <property type="entry name" value="GTP1-OBG_CS"/>
</dbReference>
<dbReference type="SUPFAM" id="SSF82051">
    <property type="entry name" value="Obg GTP-binding protein N-terminal domain"/>
    <property type="match status" value="1"/>
</dbReference>
<evidence type="ECO:0000256" key="2">
    <source>
        <dbReference type="ARBA" id="ARBA00022490"/>
    </source>
</evidence>
<dbReference type="PRINTS" id="PR00326">
    <property type="entry name" value="GTP1OBG"/>
</dbReference>
<dbReference type="EC" id="3.6.5.-" evidence="8"/>
<feature type="binding site" evidence="8">
    <location>
        <begin position="165"/>
        <end position="172"/>
    </location>
    <ligand>
        <name>GTP</name>
        <dbReference type="ChEBI" id="CHEBI:37565"/>
    </ligand>
</feature>
<evidence type="ECO:0000256" key="5">
    <source>
        <dbReference type="ARBA" id="ARBA00022801"/>
    </source>
</evidence>
<feature type="domain" description="Obg" evidence="10">
    <location>
        <begin position="1"/>
        <end position="158"/>
    </location>
</feature>
<feature type="binding site" evidence="8">
    <location>
        <begin position="344"/>
        <end position="346"/>
    </location>
    <ligand>
        <name>GTP</name>
        <dbReference type="ChEBI" id="CHEBI:37565"/>
    </ligand>
</feature>
<feature type="binding site" evidence="8">
    <location>
        <position position="172"/>
    </location>
    <ligand>
        <name>Mg(2+)</name>
        <dbReference type="ChEBI" id="CHEBI:18420"/>
    </ligand>
</feature>
<organism evidence="11">
    <name type="scientific">Nitratifractor salsuginis</name>
    <dbReference type="NCBI Taxonomy" id="269261"/>
    <lineage>
        <taxon>Bacteria</taxon>
        <taxon>Pseudomonadati</taxon>
        <taxon>Campylobacterota</taxon>
        <taxon>Epsilonproteobacteria</taxon>
        <taxon>Campylobacterales</taxon>
        <taxon>Sulfurovaceae</taxon>
        <taxon>Nitratifractor</taxon>
    </lineage>
</organism>
<accession>A0A7V2SL97</accession>
<dbReference type="PANTHER" id="PTHR11702:SF31">
    <property type="entry name" value="MITOCHONDRIAL RIBOSOME-ASSOCIATED GTPASE 2"/>
    <property type="match status" value="1"/>
</dbReference>
<proteinExistence type="inferred from homology"/>
<dbReference type="FunFam" id="2.70.210.12:FF:000001">
    <property type="entry name" value="GTPase Obg"/>
    <property type="match status" value="1"/>
</dbReference>
<dbReference type="GO" id="GO:0003924">
    <property type="term" value="F:GTPase activity"/>
    <property type="evidence" value="ECO:0007669"/>
    <property type="project" value="UniProtKB-UniRule"/>
</dbReference>
<protein>
    <recommendedName>
        <fullName evidence="8">GTPase Obg</fullName>
        <ecNumber evidence="8">3.6.5.-</ecNumber>
    </recommendedName>
    <alternativeName>
        <fullName evidence="8">GTP-binding protein Obg</fullName>
    </alternativeName>
</protein>
<feature type="binding site" evidence="8">
    <location>
        <position position="192"/>
    </location>
    <ligand>
        <name>Mg(2+)</name>
        <dbReference type="ChEBI" id="CHEBI:18420"/>
    </ligand>
</feature>
<keyword evidence="4 8" id="KW-0547">Nucleotide-binding</keyword>
<comment type="cofactor">
    <cofactor evidence="8">
        <name>Mg(2+)</name>
        <dbReference type="ChEBI" id="CHEBI:18420"/>
    </cofactor>
</comment>
<evidence type="ECO:0000256" key="1">
    <source>
        <dbReference type="ARBA" id="ARBA00007699"/>
    </source>
</evidence>
<feature type="binding site" evidence="8">
    <location>
        <begin position="280"/>
        <end position="283"/>
    </location>
    <ligand>
        <name>GTP</name>
        <dbReference type="ChEBI" id="CHEBI:37565"/>
    </ligand>
</feature>
<dbReference type="HAMAP" id="MF_01454">
    <property type="entry name" value="GTPase_Obg"/>
    <property type="match status" value="1"/>
</dbReference>
<dbReference type="Pfam" id="PF01018">
    <property type="entry name" value="GTP1_OBG"/>
    <property type="match status" value="1"/>
</dbReference>
<name>A0A7V2SL97_9BACT</name>
<dbReference type="PROSITE" id="PS00905">
    <property type="entry name" value="GTP1_OBG"/>
    <property type="match status" value="1"/>
</dbReference>
<dbReference type="Pfam" id="PF01926">
    <property type="entry name" value="MMR_HSR1"/>
    <property type="match status" value="1"/>
</dbReference>
<dbReference type="GO" id="GO:0000287">
    <property type="term" value="F:magnesium ion binding"/>
    <property type="evidence" value="ECO:0007669"/>
    <property type="project" value="InterPro"/>
</dbReference>
<dbReference type="InterPro" id="IPR006169">
    <property type="entry name" value="GTP1_OBG_dom"/>
</dbReference>
<comment type="function">
    <text evidence="8">An essential GTPase which binds GTP, GDP and possibly (p)ppGpp with moderate affinity, with high nucleotide exchange rates and a fairly low GTP hydrolysis rate. Plays a role in control of the cell cycle, stress response, ribosome biogenesis and in those bacteria that undergo differentiation, in morphogenesis control.</text>
</comment>
<dbReference type="GO" id="GO:0005525">
    <property type="term" value="F:GTP binding"/>
    <property type="evidence" value="ECO:0007669"/>
    <property type="project" value="UniProtKB-UniRule"/>
</dbReference>
<gene>
    <name evidence="11" type="primary">obgE</name>
    <name evidence="8" type="synonym">obg</name>
    <name evidence="11" type="ORF">ENJ74_01760</name>
</gene>
<dbReference type="GO" id="GO:0042254">
    <property type="term" value="P:ribosome biogenesis"/>
    <property type="evidence" value="ECO:0007669"/>
    <property type="project" value="UniProtKB-UniRule"/>
</dbReference>
<comment type="subunit">
    <text evidence="8">Monomer.</text>
</comment>
<comment type="caution">
    <text evidence="11">The sequence shown here is derived from an EMBL/GenBank/DDBJ whole genome shotgun (WGS) entry which is preliminary data.</text>
</comment>
<dbReference type="InterPro" id="IPR027417">
    <property type="entry name" value="P-loop_NTPase"/>
</dbReference>
<evidence type="ECO:0000256" key="8">
    <source>
        <dbReference type="HAMAP-Rule" id="MF_01454"/>
    </source>
</evidence>
<evidence type="ECO:0000259" key="9">
    <source>
        <dbReference type="PROSITE" id="PS51710"/>
    </source>
</evidence>
<feature type="domain" description="OBG-type G" evidence="9">
    <location>
        <begin position="159"/>
        <end position="363"/>
    </location>
</feature>
<feature type="binding site" evidence="8">
    <location>
        <begin position="190"/>
        <end position="194"/>
    </location>
    <ligand>
        <name>GTP</name>
        <dbReference type="ChEBI" id="CHEBI:37565"/>
    </ligand>
</feature>
<dbReference type="NCBIfam" id="NF008955">
    <property type="entry name" value="PRK12297.1"/>
    <property type="match status" value="1"/>
</dbReference>
<dbReference type="PROSITE" id="PS51883">
    <property type="entry name" value="OBG"/>
    <property type="match status" value="1"/>
</dbReference>
<evidence type="ECO:0000256" key="3">
    <source>
        <dbReference type="ARBA" id="ARBA00022723"/>
    </source>
</evidence>
<dbReference type="PANTHER" id="PTHR11702">
    <property type="entry name" value="DEVELOPMENTALLY REGULATED GTP-BINDING PROTEIN-RELATED"/>
    <property type="match status" value="1"/>
</dbReference>
<evidence type="ECO:0000313" key="11">
    <source>
        <dbReference type="EMBL" id="HFC03575.1"/>
    </source>
</evidence>
<evidence type="ECO:0000256" key="6">
    <source>
        <dbReference type="ARBA" id="ARBA00022842"/>
    </source>
</evidence>
<dbReference type="InterPro" id="IPR006073">
    <property type="entry name" value="GTP-bd"/>
</dbReference>
<comment type="similarity">
    <text evidence="1 8">Belongs to the TRAFAC class OBG-HflX-like GTPase superfamily. OBG GTPase family.</text>
</comment>
<keyword evidence="6 8" id="KW-0460">Magnesium</keyword>
<keyword evidence="2 8" id="KW-0963">Cytoplasm</keyword>
<dbReference type="PROSITE" id="PS51710">
    <property type="entry name" value="G_OBG"/>
    <property type="match status" value="1"/>
</dbReference>
<keyword evidence="5 8" id="KW-0378">Hydrolase</keyword>
<dbReference type="InterPro" id="IPR014100">
    <property type="entry name" value="GTP-bd_Obg/CgtA"/>
</dbReference>
<dbReference type="Gene3D" id="2.70.210.12">
    <property type="entry name" value="GTP1/OBG domain"/>
    <property type="match status" value="1"/>
</dbReference>
<reference evidence="11" key="1">
    <citation type="journal article" date="2020" name="mSystems">
        <title>Genome- and Community-Level Interaction Insights into Carbon Utilization and Element Cycling Functions of Hydrothermarchaeota in Hydrothermal Sediment.</title>
        <authorList>
            <person name="Zhou Z."/>
            <person name="Liu Y."/>
            <person name="Xu W."/>
            <person name="Pan J."/>
            <person name="Luo Z.H."/>
            <person name="Li M."/>
        </authorList>
    </citation>
    <scope>NUCLEOTIDE SEQUENCE [LARGE SCALE GENOMIC DNA]</scope>
    <source>
        <strain evidence="11">HyVt-513</strain>
    </source>
</reference>
<dbReference type="InterPro" id="IPR045086">
    <property type="entry name" value="OBG_GTPase"/>
</dbReference>
<keyword evidence="7 8" id="KW-0342">GTP-binding</keyword>
<dbReference type="NCBIfam" id="TIGR02729">
    <property type="entry name" value="Obg_CgtA"/>
    <property type="match status" value="1"/>
</dbReference>
<dbReference type="InterPro" id="IPR031167">
    <property type="entry name" value="G_OBG"/>
</dbReference>
<dbReference type="GO" id="GO:0043022">
    <property type="term" value="F:ribosome binding"/>
    <property type="evidence" value="ECO:0007669"/>
    <property type="project" value="UniProtKB-ARBA"/>
</dbReference>
<dbReference type="EMBL" id="DRNO01000119">
    <property type="protein sequence ID" value="HFC03575.1"/>
    <property type="molecule type" value="Genomic_DNA"/>
</dbReference>
<dbReference type="Gene3D" id="3.40.50.300">
    <property type="entry name" value="P-loop containing nucleotide triphosphate hydrolases"/>
    <property type="match status" value="1"/>
</dbReference>
<dbReference type="InterPro" id="IPR036726">
    <property type="entry name" value="GTP1_OBG_dom_sf"/>
</dbReference>
<dbReference type="GO" id="GO:0005737">
    <property type="term" value="C:cytoplasm"/>
    <property type="evidence" value="ECO:0007669"/>
    <property type="project" value="UniProtKB-SubCell"/>
</dbReference>
<sequence length="384" mass="41953">MFVDNVELTLSSGKGGAGCVSFHTEKFVIKGGPDGGDGGRGGAIWFQVDGNTDTLSHLRGKRHIKAENGRPGEGRKRYGRSGKDTTVVVPPGTQVVDAETGELLLDLTEPGMRVKFLEGGKGGLGNVHFKSSTNQRPTYAQPGLPGQSRHVRLEMKLIADVGLVGFPNVGKSTLISTLSNARPEIANYEFTTLTPKLGVVALGEFDSFMMADIPGIIEGASDGRGLGLEFLRHIERTKTLLLMIDATNYREMKYQYEILKEELRRYSEELAGRPFAVAITKIDALSDNEIDEKTEELLEALGLEPNEILEERFDADTKLLSYADPHESWEAMPTDRPVFILPVSSVSGRNVEPLRYALGAMVQACRRQEKAAETEENSPTAEAD</sequence>
<evidence type="ECO:0000256" key="7">
    <source>
        <dbReference type="ARBA" id="ARBA00023134"/>
    </source>
</evidence>
<dbReference type="Proteomes" id="UP000885722">
    <property type="component" value="Unassembled WGS sequence"/>
</dbReference>
<dbReference type="AlphaFoldDB" id="A0A7V2SL97"/>
<dbReference type="CDD" id="cd01898">
    <property type="entry name" value="Obg"/>
    <property type="match status" value="1"/>
</dbReference>
<dbReference type="NCBIfam" id="NF008956">
    <property type="entry name" value="PRK12299.1"/>
    <property type="match status" value="1"/>
</dbReference>
<evidence type="ECO:0000259" key="10">
    <source>
        <dbReference type="PROSITE" id="PS51883"/>
    </source>
</evidence>
<keyword evidence="3 8" id="KW-0479">Metal-binding</keyword>
<evidence type="ECO:0000256" key="4">
    <source>
        <dbReference type="ARBA" id="ARBA00022741"/>
    </source>
</evidence>
<feature type="binding site" evidence="8">
    <location>
        <begin position="212"/>
        <end position="215"/>
    </location>
    <ligand>
        <name>GTP</name>
        <dbReference type="ChEBI" id="CHEBI:37565"/>
    </ligand>
</feature>
<dbReference type="SUPFAM" id="SSF52540">
    <property type="entry name" value="P-loop containing nucleoside triphosphate hydrolases"/>
    <property type="match status" value="1"/>
</dbReference>